<protein>
    <submittedName>
        <fullName evidence="6">Uncharacterized protein</fullName>
    </submittedName>
</protein>
<evidence type="ECO:0000256" key="4">
    <source>
        <dbReference type="ARBA" id="ARBA00022833"/>
    </source>
</evidence>
<evidence type="ECO:0000313" key="7">
    <source>
        <dbReference type="Proteomes" id="UP000596742"/>
    </source>
</evidence>
<dbReference type="EMBL" id="UYJE01006493">
    <property type="protein sequence ID" value="VDI46437.1"/>
    <property type="molecule type" value="Genomic_DNA"/>
</dbReference>
<keyword evidence="5" id="KW-0539">Nucleus</keyword>
<gene>
    <name evidence="6" type="ORF">MGAL_10B029899</name>
</gene>
<evidence type="ECO:0000256" key="3">
    <source>
        <dbReference type="ARBA" id="ARBA00022771"/>
    </source>
</evidence>
<evidence type="ECO:0000256" key="2">
    <source>
        <dbReference type="ARBA" id="ARBA00022723"/>
    </source>
</evidence>
<dbReference type="InterPro" id="IPR012337">
    <property type="entry name" value="RNaseH-like_sf"/>
</dbReference>
<dbReference type="GO" id="GO:0005634">
    <property type="term" value="C:nucleus"/>
    <property type="evidence" value="ECO:0007669"/>
    <property type="project" value="UniProtKB-SubCell"/>
</dbReference>
<accession>A0A8B6FBE7</accession>
<dbReference type="AlphaFoldDB" id="A0A8B6FBE7"/>
<keyword evidence="7" id="KW-1185">Reference proteome</keyword>
<dbReference type="OrthoDB" id="10046233at2759"/>
<evidence type="ECO:0000313" key="6">
    <source>
        <dbReference type="EMBL" id="VDI46437.1"/>
    </source>
</evidence>
<sequence>MSTDALIMFIAGDILPLSIVDSPTFRHFVEKLDPKYQVPCRKHLSTKLLVEKASEVQNNMKEKMSLAKSVNLTIDLWSNRQMRAFMGITGHFIQDWTAHSVMLSCKRFKGKHTAESIRYEYGETLAVFEIADKIFTIVTDNASNMVKAFKTSLPGFEDTTDDGDSGNDKPEDVDCEDKNEDELEHLPNHSRCYAHTLQLVIKDGLKDCTSHMCTVIAKASKIVSFVRRSIHASEMLESENKLQAANVTRWNSQLTMIRSILKIVEEKLNEVESPVQFSSYERKILHELSLILDPFEYVTLLVQNNVNASLTIPVTLGLKHKVNQLSNLYNNKIVTTLKSSIETRLTQFEEDNDFILAAILDPRFKLR</sequence>
<dbReference type="Proteomes" id="UP000596742">
    <property type="component" value="Unassembled WGS sequence"/>
</dbReference>
<dbReference type="SUPFAM" id="SSF53098">
    <property type="entry name" value="Ribonuclease H-like"/>
    <property type="match status" value="1"/>
</dbReference>
<keyword evidence="4" id="KW-0862">Zinc</keyword>
<keyword evidence="3" id="KW-0863">Zinc-finger</keyword>
<dbReference type="PANTHER" id="PTHR46481:SF10">
    <property type="entry name" value="ZINC FINGER BED DOMAIN-CONTAINING PROTEIN 39"/>
    <property type="match status" value="1"/>
</dbReference>
<keyword evidence="2" id="KW-0479">Metal-binding</keyword>
<dbReference type="InterPro" id="IPR052035">
    <property type="entry name" value="ZnF_BED_domain_contain"/>
</dbReference>
<evidence type="ECO:0000256" key="5">
    <source>
        <dbReference type="ARBA" id="ARBA00023242"/>
    </source>
</evidence>
<comment type="subcellular location">
    <subcellularLocation>
        <location evidence="1">Nucleus</location>
    </subcellularLocation>
</comment>
<name>A0A8B6FBE7_MYTGA</name>
<proteinExistence type="predicted"/>
<dbReference type="PANTHER" id="PTHR46481">
    <property type="entry name" value="ZINC FINGER BED DOMAIN-CONTAINING PROTEIN 4"/>
    <property type="match status" value="1"/>
</dbReference>
<dbReference type="GO" id="GO:0008270">
    <property type="term" value="F:zinc ion binding"/>
    <property type="evidence" value="ECO:0007669"/>
    <property type="project" value="UniProtKB-KW"/>
</dbReference>
<organism evidence="6 7">
    <name type="scientific">Mytilus galloprovincialis</name>
    <name type="common">Mediterranean mussel</name>
    <dbReference type="NCBI Taxonomy" id="29158"/>
    <lineage>
        <taxon>Eukaryota</taxon>
        <taxon>Metazoa</taxon>
        <taxon>Spiralia</taxon>
        <taxon>Lophotrochozoa</taxon>
        <taxon>Mollusca</taxon>
        <taxon>Bivalvia</taxon>
        <taxon>Autobranchia</taxon>
        <taxon>Pteriomorphia</taxon>
        <taxon>Mytilida</taxon>
        <taxon>Mytiloidea</taxon>
        <taxon>Mytilidae</taxon>
        <taxon>Mytilinae</taxon>
        <taxon>Mytilus</taxon>
    </lineage>
</organism>
<reference evidence="6" key="1">
    <citation type="submission" date="2018-11" db="EMBL/GenBank/DDBJ databases">
        <authorList>
            <person name="Alioto T."/>
            <person name="Alioto T."/>
        </authorList>
    </citation>
    <scope>NUCLEOTIDE SEQUENCE</scope>
</reference>
<dbReference type="SUPFAM" id="SSF140996">
    <property type="entry name" value="Hermes dimerisation domain"/>
    <property type="match status" value="1"/>
</dbReference>
<evidence type="ECO:0000256" key="1">
    <source>
        <dbReference type="ARBA" id="ARBA00004123"/>
    </source>
</evidence>
<comment type="caution">
    <text evidence="6">The sequence shown here is derived from an EMBL/GenBank/DDBJ whole genome shotgun (WGS) entry which is preliminary data.</text>
</comment>